<reference evidence="3" key="2">
    <citation type="submission" date="2015-01" db="EMBL/GenBank/DDBJ databases">
        <title>Evolutionary Origins and Diversification of the Mycorrhizal Mutualists.</title>
        <authorList>
            <consortium name="DOE Joint Genome Institute"/>
            <consortium name="Mycorrhizal Genomics Consortium"/>
            <person name="Kohler A."/>
            <person name="Kuo A."/>
            <person name="Nagy L.G."/>
            <person name="Floudas D."/>
            <person name="Copeland A."/>
            <person name="Barry K.W."/>
            <person name="Cichocki N."/>
            <person name="Veneault-Fourrey C."/>
            <person name="LaButti K."/>
            <person name="Lindquist E.A."/>
            <person name="Lipzen A."/>
            <person name="Lundell T."/>
            <person name="Morin E."/>
            <person name="Murat C."/>
            <person name="Riley R."/>
            <person name="Ohm R."/>
            <person name="Sun H."/>
            <person name="Tunlid A."/>
            <person name="Henrissat B."/>
            <person name="Grigoriev I.V."/>
            <person name="Hibbett D.S."/>
            <person name="Martin F."/>
        </authorList>
    </citation>
    <scope>NUCLEOTIDE SEQUENCE [LARGE SCALE GENOMIC DNA]</scope>
    <source>
        <strain evidence="3">Ve08.2h10</strain>
    </source>
</reference>
<feature type="region of interest" description="Disordered" evidence="1">
    <location>
        <begin position="303"/>
        <end position="376"/>
    </location>
</feature>
<feature type="region of interest" description="Disordered" evidence="1">
    <location>
        <begin position="1"/>
        <end position="135"/>
    </location>
</feature>
<protein>
    <submittedName>
        <fullName evidence="2">Uncharacterized protein</fullName>
    </submittedName>
</protein>
<feature type="compositionally biased region" description="Acidic residues" evidence="1">
    <location>
        <begin position="345"/>
        <end position="367"/>
    </location>
</feature>
<feature type="compositionally biased region" description="Basic and acidic residues" evidence="1">
    <location>
        <begin position="83"/>
        <end position="92"/>
    </location>
</feature>
<dbReference type="AlphaFoldDB" id="A0A0D0DE80"/>
<organism evidence="2 3">
    <name type="scientific">Paxillus rubicundulus Ve08.2h10</name>
    <dbReference type="NCBI Taxonomy" id="930991"/>
    <lineage>
        <taxon>Eukaryota</taxon>
        <taxon>Fungi</taxon>
        <taxon>Dikarya</taxon>
        <taxon>Basidiomycota</taxon>
        <taxon>Agaricomycotina</taxon>
        <taxon>Agaricomycetes</taxon>
        <taxon>Agaricomycetidae</taxon>
        <taxon>Boletales</taxon>
        <taxon>Paxilineae</taxon>
        <taxon>Paxillaceae</taxon>
        <taxon>Paxillus</taxon>
    </lineage>
</organism>
<reference evidence="2 3" key="1">
    <citation type="submission" date="2014-04" db="EMBL/GenBank/DDBJ databases">
        <authorList>
            <consortium name="DOE Joint Genome Institute"/>
            <person name="Kuo A."/>
            <person name="Kohler A."/>
            <person name="Jargeat P."/>
            <person name="Nagy L.G."/>
            <person name="Floudas D."/>
            <person name="Copeland A."/>
            <person name="Barry K.W."/>
            <person name="Cichocki N."/>
            <person name="Veneault-Fourrey C."/>
            <person name="LaButti K."/>
            <person name="Lindquist E.A."/>
            <person name="Lipzen A."/>
            <person name="Lundell T."/>
            <person name="Morin E."/>
            <person name="Murat C."/>
            <person name="Sun H."/>
            <person name="Tunlid A."/>
            <person name="Henrissat B."/>
            <person name="Grigoriev I.V."/>
            <person name="Hibbett D.S."/>
            <person name="Martin F."/>
            <person name="Nordberg H.P."/>
            <person name="Cantor M.N."/>
            <person name="Hua S.X."/>
        </authorList>
    </citation>
    <scope>NUCLEOTIDE SEQUENCE [LARGE SCALE GENOMIC DNA]</scope>
    <source>
        <strain evidence="2 3">Ve08.2h10</strain>
    </source>
</reference>
<feature type="compositionally biased region" description="Pro residues" evidence="1">
    <location>
        <begin position="437"/>
        <end position="451"/>
    </location>
</feature>
<sequence length="473" mass="49789">MAGMEPADAESVDLDASIAEANLISGGEEPKEPLGIPGSNASGKMKTGGKGGKGKRGAQAPKPPKMAVRDAISAVKVGTSAISDHEKPEARDVTTIASSKLGPPPTPTNSHGPSIDHQDGKPFGSPFDKDDDDLADRLEHQAAILHARKRQAMVLAQIVPKDASEKAGSYIQGSEVIEMSAQDDNSDDDVNDMCVDKESTPSGDKSLAVRELGPPPSTQLQTMYPSPAEDLTGTPPLSTKLRTLSLSPLAAEELTPPPSTQPRTTCLSSAEELTPPPSTQPRTAHLCPADFFHNDDIVCSTESSEGSIGELEPPLMQPRLTCLGPGGFSLTHSSKGKRKVSEVSEVSESEVDVAEVTIEDNTMEIDNGDSVAMSGTSKLPTFHVTSMKNATIKPKEQQLPPLKTSKRMKLTNIKSPSESPVIFEHQPSASTAITPTVPQPGPTDVPKPPVAILPRSSSLQYCCGSDTSRSCGQ</sequence>
<dbReference type="EMBL" id="KN825023">
    <property type="protein sequence ID" value="KIK95757.1"/>
    <property type="molecule type" value="Genomic_DNA"/>
</dbReference>
<keyword evidence="3" id="KW-1185">Reference proteome</keyword>
<evidence type="ECO:0000313" key="2">
    <source>
        <dbReference type="EMBL" id="KIK95757.1"/>
    </source>
</evidence>
<accession>A0A0D0DE80</accession>
<evidence type="ECO:0000313" key="3">
    <source>
        <dbReference type="Proteomes" id="UP000054538"/>
    </source>
</evidence>
<dbReference type="HOGENOM" id="CLU_577583_0_0_1"/>
<proteinExistence type="predicted"/>
<dbReference type="Proteomes" id="UP000054538">
    <property type="component" value="Unassembled WGS sequence"/>
</dbReference>
<gene>
    <name evidence="2" type="ORF">PAXRUDRAFT_11254</name>
</gene>
<feature type="region of interest" description="Disordered" evidence="1">
    <location>
        <begin position="388"/>
        <end position="451"/>
    </location>
</feature>
<feature type="region of interest" description="Disordered" evidence="1">
    <location>
        <begin position="164"/>
        <end position="287"/>
    </location>
</feature>
<dbReference type="InParanoid" id="A0A0D0DE80"/>
<feature type="compositionally biased region" description="Polar residues" evidence="1">
    <location>
        <begin position="427"/>
        <end position="436"/>
    </location>
</feature>
<name>A0A0D0DE80_9AGAM</name>
<feature type="compositionally biased region" description="Polar residues" evidence="1">
    <location>
        <begin position="235"/>
        <end position="246"/>
    </location>
</feature>
<evidence type="ECO:0000256" key="1">
    <source>
        <dbReference type="SAM" id="MobiDB-lite"/>
    </source>
</evidence>